<proteinExistence type="predicted"/>
<name>A0A699Z3S6_HAELA</name>
<evidence type="ECO:0000313" key="2">
    <source>
        <dbReference type="EMBL" id="GFH10082.1"/>
    </source>
</evidence>
<sequence length="257" mass="28697">EVGKLWAASEALAESGLLSKAERRHLQEVMSLVVVTRNEMLTDDSFVFSKVQQGKRQRSEQEEDKQALAPQQQQQQGGPQQQRGAQQVKVERQEADAEDDPFGLKPLMAPEAQPVGAPQPAPPTAATTGPKQTEPPSLAYGPTELLAARRRAVLDCVHHARTFHKHAWAQTSIELLAELCWQNKPRFCKAQHAELDELWVWVRQARMTRKQGPSRREIERDSTSFERARADWSRIAVSSRGKVGATGEAAAQLNWLG</sequence>
<feature type="region of interest" description="Disordered" evidence="1">
    <location>
        <begin position="52"/>
        <end position="139"/>
    </location>
</feature>
<comment type="caution">
    <text evidence="2">The sequence shown here is derived from an EMBL/GenBank/DDBJ whole genome shotgun (WGS) entry which is preliminary data.</text>
</comment>
<dbReference type="AlphaFoldDB" id="A0A699Z3S6"/>
<protein>
    <submittedName>
        <fullName evidence="2">Uncharacterized protein</fullName>
    </submittedName>
</protein>
<accession>A0A699Z3S6</accession>
<dbReference type="Proteomes" id="UP000485058">
    <property type="component" value="Unassembled WGS sequence"/>
</dbReference>
<feature type="compositionally biased region" description="Low complexity" evidence="1">
    <location>
        <begin position="67"/>
        <end position="87"/>
    </location>
</feature>
<reference evidence="2 3" key="1">
    <citation type="submission" date="2020-02" db="EMBL/GenBank/DDBJ databases">
        <title>Draft genome sequence of Haematococcus lacustris strain NIES-144.</title>
        <authorList>
            <person name="Morimoto D."/>
            <person name="Nakagawa S."/>
            <person name="Yoshida T."/>
            <person name="Sawayama S."/>
        </authorList>
    </citation>
    <scope>NUCLEOTIDE SEQUENCE [LARGE SCALE GENOMIC DNA]</scope>
    <source>
        <strain evidence="2 3">NIES-144</strain>
    </source>
</reference>
<dbReference type="PANTHER" id="PTHR36749">
    <property type="entry name" value="F7O18.3 PROTEIN"/>
    <property type="match status" value="1"/>
</dbReference>
<dbReference type="EMBL" id="BLLF01000285">
    <property type="protein sequence ID" value="GFH10082.1"/>
    <property type="molecule type" value="Genomic_DNA"/>
</dbReference>
<feature type="non-terminal residue" evidence="2">
    <location>
        <position position="1"/>
    </location>
</feature>
<feature type="compositionally biased region" description="Basic and acidic residues" evidence="1">
    <location>
        <begin position="57"/>
        <end position="66"/>
    </location>
</feature>
<keyword evidence="3" id="KW-1185">Reference proteome</keyword>
<dbReference type="PANTHER" id="PTHR36749:SF1">
    <property type="entry name" value="F7O18.3 PROTEIN"/>
    <property type="match status" value="1"/>
</dbReference>
<evidence type="ECO:0000313" key="3">
    <source>
        <dbReference type="Proteomes" id="UP000485058"/>
    </source>
</evidence>
<gene>
    <name evidence="2" type="ORF">HaLaN_05333</name>
</gene>
<evidence type="ECO:0000256" key="1">
    <source>
        <dbReference type="SAM" id="MobiDB-lite"/>
    </source>
</evidence>
<organism evidence="2 3">
    <name type="scientific">Haematococcus lacustris</name>
    <name type="common">Green alga</name>
    <name type="synonym">Haematococcus pluvialis</name>
    <dbReference type="NCBI Taxonomy" id="44745"/>
    <lineage>
        <taxon>Eukaryota</taxon>
        <taxon>Viridiplantae</taxon>
        <taxon>Chlorophyta</taxon>
        <taxon>core chlorophytes</taxon>
        <taxon>Chlorophyceae</taxon>
        <taxon>CS clade</taxon>
        <taxon>Chlamydomonadales</taxon>
        <taxon>Haematococcaceae</taxon>
        <taxon>Haematococcus</taxon>
    </lineage>
</organism>